<evidence type="ECO:0000313" key="2">
    <source>
        <dbReference type="Proteomes" id="UP000270046"/>
    </source>
</evidence>
<evidence type="ECO:0000313" key="1">
    <source>
        <dbReference type="EMBL" id="AYL99045.1"/>
    </source>
</evidence>
<gene>
    <name evidence="1" type="ORF">HYN43_028895</name>
</gene>
<dbReference type="OrthoDB" id="798985at2"/>
<protein>
    <submittedName>
        <fullName evidence="1">Uncharacterized protein</fullName>
    </submittedName>
</protein>
<reference evidence="1 2" key="1">
    <citation type="submission" date="2018-10" db="EMBL/GenBank/DDBJ databases">
        <title>Genome sequencing of Mucilaginibacter sp. HYN0043.</title>
        <authorList>
            <person name="Kim M."/>
            <person name="Yi H."/>
        </authorList>
    </citation>
    <scope>NUCLEOTIDE SEQUENCE [LARGE SCALE GENOMIC DNA]</scope>
    <source>
        <strain evidence="1 2">HYN0043</strain>
    </source>
</reference>
<proteinExistence type="predicted"/>
<accession>A0A494W6A3</accession>
<dbReference type="EMBL" id="CP032869">
    <property type="protein sequence ID" value="AYL99045.1"/>
    <property type="molecule type" value="Genomic_DNA"/>
</dbReference>
<dbReference type="KEGG" id="muh:HYN43_028895"/>
<dbReference type="AlphaFoldDB" id="A0A494W6A3"/>
<dbReference type="Proteomes" id="UP000270046">
    <property type="component" value="Chromosome"/>
</dbReference>
<keyword evidence="2" id="KW-1185">Reference proteome</keyword>
<sequence>MTKRKPIEIKYTEPVKHPEALPSRHSLCLVAGDWWRWLGRVQLQLIVTEALNHCVYHEKLHIEGYLITQRAVYLVLHTHKIGPHHLPDVFFERVEKQIENYLDQIRGHHPGHIIRAKPLFRLYNLDNFNLIKLITGQGVQLPYYSAALEKLKDLVNRSEFCSAIDYSGANGPVVVRVHGNYHENVFI</sequence>
<dbReference type="RefSeq" id="WP_119407288.1">
    <property type="nucleotide sequence ID" value="NZ_CP032869.1"/>
</dbReference>
<name>A0A494W6A3_9SPHI</name>
<organism evidence="1 2">
    <name type="scientific">Mucilaginibacter celer</name>
    <dbReference type="NCBI Taxonomy" id="2305508"/>
    <lineage>
        <taxon>Bacteria</taxon>
        <taxon>Pseudomonadati</taxon>
        <taxon>Bacteroidota</taxon>
        <taxon>Sphingobacteriia</taxon>
        <taxon>Sphingobacteriales</taxon>
        <taxon>Sphingobacteriaceae</taxon>
        <taxon>Mucilaginibacter</taxon>
    </lineage>
</organism>